<accession>A0A937A464</accession>
<dbReference type="Pfam" id="PF00583">
    <property type="entry name" value="Acetyltransf_1"/>
    <property type="match status" value="1"/>
</dbReference>
<comment type="caution">
    <text evidence="4">The sequence shown here is derived from an EMBL/GenBank/DDBJ whole genome shotgun (WGS) entry which is preliminary data.</text>
</comment>
<dbReference type="RefSeq" id="WP_201919549.1">
    <property type="nucleotide sequence ID" value="NZ_BAABAX010000005.1"/>
</dbReference>
<reference evidence="4" key="1">
    <citation type="submission" date="2021-01" db="EMBL/GenBank/DDBJ databases">
        <authorList>
            <person name="Zhong Y.L."/>
        </authorList>
    </citation>
    <scope>NUCLEOTIDE SEQUENCE</scope>
    <source>
        <strain evidence="4">KCTC 23302</strain>
    </source>
</reference>
<dbReference type="EMBL" id="JAERQJ010000003">
    <property type="protein sequence ID" value="MBL0684019.1"/>
    <property type="molecule type" value="Genomic_DNA"/>
</dbReference>
<dbReference type="Gene3D" id="3.40.630.30">
    <property type="match status" value="1"/>
</dbReference>
<keyword evidence="2" id="KW-0012">Acyltransferase</keyword>
<proteinExistence type="predicted"/>
<evidence type="ECO:0000313" key="5">
    <source>
        <dbReference type="Proteomes" id="UP000651057"/>
    </source>
</evidence>
<dbReference type="PANTHER" id="PTHR43626">
    <property type="entry name" value="ACYL-COA N-ACYLTRANSFERASE"/>
    <property type="match status" value="1"/>
</dbReference>
<dbReference type="AlphaFoldDB" id="A0A937A464"/>
<dbReference type="SUPFAM" id="SSF55729">
    <property type="entry name" value="Acyl-CoA N-acyltransferases (Nat)"/>
    <property type="match status" value="1"/>
</dbReference>
<evidence type="ECO:0000259" key="3">
    <source>
        <dbReference type="PROSITE" id="PS51186"/>
    </source>
</evidence>
<sequence length="130" mass="14841">MGYAITTQQCPEALELMRLFSQTSWAKDRSIKDIELLLEHIGPFVVIKDNGRLIGFGRALTDSVYRAMLDDIVVDSNYRKQGVGKMIVEELLKQLVGVEQVFLNTKPDLESFYETFGFLRSKALTMNLYV</sequence>
<evidence type="ECO:0000313" key="4">
    <source>
        <dbReference type="EMBL" id="MBL0684019.1"/>
    </source>
</evidence>
<gene>
    <name evidence="4" type="ORF">JJQ60_10855</name>
</gene>
<dbReference type="PROSITE" id="PS51186">
    <property type="entry name" value="GNAT"/>
    <property type="match status" value="1"/>
</dbReference>
<keyword evidence="5" id="KW-1185">Reference proteome</keyword>
<name>A0A937A464_9FLAO</name>
<dbReference type="InterPro" id="IPR000182">
    <property type="entry name" value="GNAT_dom"/>
</dbReference>
<dbReference type="InterPro" id="IPR016181">
    <property type="entry name" value="Acyl_CoA_acyltransferase"/>
</dbReference>
<dbReference type="InterPro" id="IPR045039">
    <property type="entry name" value="NSI-like"/>
</dbReference>
<evidence type="ECO:0000256" key="1">
    <source>
        <dbReference type="ARBA" id="ARBA00022679"/>
    </source>
</evidence>
<organism evidence="4 5">
    <name type="scientific">Aquimarina mytili</name>
    <dbReference type="NCBI Taxonomy" id="874423"/>
    <lineage>
        <taxon>Bacteria</taxon>
        <taxon>Pseudomonadati</taxon>
        <taxon>Bacteroidota</taxon>
        <taxon>Flavobacteriia</taxon>
        <taxon>Flavobacteriales</taxon>
        <taxon>Flavobacteriaceae</taxon>
        <taxon>Aquimarina</taxon>
    </lineage>
</organism>
<dbReference type="GO" id="GO:0008080">
    <property type="term" value="F:N-acetyltransferase activity"/>
    <property type="evidence" value="ECO:0007669"/>
    <property type="project" value="InterPro"/>
</dbReference>
<feature type="domain" description="N-acetyltransferase" evidence="3">
    <location>
        <begin position="5"/>
        <end position="130"/>
    </location>
</feature>
<dbReference type="CDD" id="cd04301">
    <property type="entry name" value="NAT_SF"/>
    <property type="match status" value="1"/>
</dbReference>
<protein>
    <submittedName>
        <fullName evidence="4">GNAT family N-acetyltransferase</fullName>
    </submittedName>
</protein>
<evidence type="ECO:0000256" key="2">
    <source>
        <dbReference type="ARBA" id="ARBA00023315"/>
    </source>
</evidence>
<dbReference type="GO" id="GO:0005737">
    <property type="term" value="C:cytoplasm"/>
    <property type="evidence" value="ECO:0007669"/>
    <property type="project" value="TreeGrafter"/>
</dbReference>
<keyword evidence="1" id="KW-0808">Transferase</keyword>
<dbReference type="Proteomes" id="UP000651057">
    <property type="component" value="Unassembled WGS sequence"/>
</dbReference>
<dbReference type="PANTHER" id="PTHR43626:SF4">
    <property type="entry name" value="GCN5-RELATED N-ACETYLTRANSFERASE 2, CHLOROPLASTIC"/>
    <property type="match status" value="1"/>
</dbReference>